<keyword evidence="2" id="KW-1185">Reference proteome</keyword>
<sequence>MGEIDTKSIEPVQVALSFFGESGDQGKHKPPMSDSENEKEKNVEGLMKDLANCKLQLEAKDFAYKQALLKLEHYEKISEELSTLLKQSENERGKNIEQFTGAKYYIDELESKVKEMANQLSETAMIREQILHVLNELKAAQEELIRMETELASARDLQFKAITEAELMESAASMEKEKAEELLRRVVELNEALLMSQLAEEEKCKFLSEKEAEIELANVNAAQAQMQLEGLKKQLEITQEMESELLAKSIFVDVLQLELKQAAELLSSSDKATSDAIEVLKQLKEDMEVKVRENADQALHIEALEMELSLLKLELKNSNEEIGCLKSSVETLTDELQRAKTEMNEVKARENDAQVEIAMLKSELHKGRSKIAAAEAAEARAENIKSGLYLAVQELAVKAEKAKKQNQKPKEGADEAVEESESVFVNTQAEEGRSENDVHITISYEEYEFLKKNAKMENQIPMSLVDNSYDFEGKDEVEMVKKELEVAMMKIGEFRNRLEQAVTRAEAAEKAKLALEDQLRKWREQRQKRKAAFAALREDSTPQVQNFPTYEKLPAIYQPLGKVLNMKF</sequence>
<dbReference type="Proteomes" id="UP001163603">
    <property type="component" value="Chromosome 2"/>
</dbReference>
<comment type="caution">
    <text evidence="1">The sequence shown here is derived from an EMBL/GenBank/DDBJ whole genome shotgun (WGS) entry which is preliminary data.</text>
</comment>
<dbReference type="EMBL" id="CM047737">
    <property type="protein sequence ID" value="KAJ0048069.1"/>
    <property type="molecule type" value="Genomic_DNA"/>
</dbReference>
<name>A0ACC0ZCU4_9ROSI</name>
<evidence type="ECO:0000313" key="2">
    <source>
        <dbReference type="Proteomes" id="UP001163603"/>
    </source>
</evidence>
<evidence type="ECO:0000313" key="1">
    <source>
        <dbReference type="EMBL" id="KAJ0048069.1"/>
    </source>
</evidence>
<organism evidence="1 2">
    <name type="scientific">Pistacia integerrima</name>
    <dbReference type="NCBI Taxonomy" id="434235"/>
    <lineage>
        <taxon>Eukaryota</taxon>
        <taxon>Viridiplantae</taxon>
        <taxon>Streptophyta</taxon>
        <taxon>Embryophyta</taxon>
        <taxon>Tracheophyta</taxon>
        <taxon>Spermatophyta</taxon>
        <taxon>Magnoliopsida</taxon>
        <taxon>eudicotyledons</taxon>
        <taxon>Gunneridae</taxon>
        <taxon>Pentapetalae</taxon>
        <taxon>rosids</taxon>
        <taxon>malvids</taxon>
        <taxon>Sapindales</taxon>
        <taxon>Anacardiaceae</taxon>
        <taxon>Pistacia</taxon>
    </lineage>
</organism>
<proteinExistence type="predicted"/>
<reference evidence="2" key="1">
    <citation type="journal article" date="2023" name="G3 (Bethesda)">
        <title>Genome assembly and association tests identify interacting loci associated with vigor, precocity, and sex in interspecific pistachio rootstocks.</title>
        <authorList>
            <person name="Palmer W."/>
            <person name="Jacygrad E."/>
            <person name="Sagayaradj S."/>
            <person name="Cavanaugh K."/>
            <person name="Han R."/>
            <person name="Bertier L."/>
            <person name="Beede B."/>
            <person name="Kafkas S."/>
            <person name="Golino D."/>
            <person name="Preece J."/>
            <person name="Michelmore R."/>
        </authorList>
    </citation>
    <scope>NUCLEOTIDE SEQUENCE [LARGE SCALE GENOMIC DNA]</scope>
</reference>
<protein>
    <submittedName>
        <fullName evidence="1">Uncharacterized protein</fullName>
    </submittedName>
</protein>
<accession>A0ACC0ZCU4</accession>
<gene>
    <name evidence="1" type="ORF">Pint_16173</name>
</gene>